<dbReference type="Proteomes" id="UP000039660">
    <property type="component" value="Unassembled WGS sequence"/>
</dbReference>
<sequence>MEEELPDEIHDRVTDLSEQGNDMLDAGNADGAIAVWRSALTLLPEPRQKWDATMWLYASIGDAQQQKGETEEALSSFRQAAASADGYVNGFVQLGIGTCLYDLGRLEESTDPLLRAYMAEGEEIFEDSEPKYLDYLRKRKLLD</sequence>
<organism evidence="1 2">
    <name type="scientific">Neorhizobium galegae bv. officinalis</name>
    <dbReference type="NCBI Taxonomy" id="323656"/>
    <lineage>
        <taxon>Bacteria</taxon>
        <taxon>Pseudomonadati</taxon>
        <taxon>Pseudomonadota</taxon>
        <taxon>Alphaproteobacteria</taxon>
        <taxon>Hyphomicrobiales</taxon>
        <taxon>Rhizobiaceae</taxon>
        <taxon>Rhizobium/Agrobacterium group</taxon>
        <taxon>Neorhizobium</taxon>
    </lineage>
</organism>
<gene>
    <name evidence="1" type="ORF">NGAL_HAMBI1189_30470</name>
</gene>
<evidence type="ECO:0000313" key="2">
    <source>
        <dbReference type="Proteomes" id="UP000039660"/>
    </source>
</evidence>
<dbReference type="Gene3D" id="1.25.40.10">
    <property type="entry name" value="Tetratricopeptide repeat domain"/>
    <property type="match status" value="1"/>
</dbReference>
<dbReference type="RefSeq" id="WP_046635819.1">
    <property type="nucleotide sequence ID" value="NZ_CCRK01000006.1"/>
</dbReference>
<evidence type="ECO:0000313" key="1">
    <source>
        <dbReference type="EMBL" id="CDZ49645.1"/>
    </source>
</evidence>
<protein>
    <submittedName>
        <fullName evidence="1">Uncharacterized protein</fullName>
    </submittedName>
</protein>
<proteinExistence type="predicted"/>
<name>A0A0T7GQU7_NEOGA</name>
<dbReference type="EMBL" id="CCRK01000006">
    <property type="protein sequence ID" value="CDZ49645.1"/>
    <property type="molecule type" value="Genomic_DNA"/>
</dbReference>
<accession>A0A0T7GQU7</accession>
<dbReference type="AlphaFoldDB" id="A0A0T7GQU7"/>
<reference evidence="1 2" key="1">
    <citation type="submission" date="2014-08" db="EMBL/GenBank/DDBJ databases">
        <authorList>
            <person name="Chen Y.-H."/>
        </authorList>
    </citation>
    <scope>NUCLEOTIDE SEQUENCE [LARGE SCALE GENOMIC DNA]</scope>
</reference>
<dbReference type="SUPFAM" id="SSF48452">
    <property type="entry name" value="TPR-like"/>
    <property type="match status" value="1"/>
</dbReference>
<dbReference type="InterPro" id="IPR011990">
    <property type="entry name" value="TPR-like_helical_dom_sf"/>
</dbReference>